<evidence type="ECO:0000256" key="1">
    <source>
        <dbReference type="SAM" id="MobiDB-lite"/>
    </source>
</evidence>
<dbReference type="EMBL" id="BSOS01000067">
    <property type="protein sequence ID" value="GLR67556.1"/>
    <property type="molecule type" value="Genomic_DNA"/>
</dbReference>
<dbReference type="RefSeq" id="WP_284258293.1">
    <property type="nucleotide sequence ID" value="NZ_BSOS01000067.1"/>
</dbReference>
<feature type="region of interest" description="Disordered" evidence="1">
    <location>
        <begin position="140"/>
        <end position="160"/>
    </location>
</feature>
<dbReference type="Pfam" id="PF23148">
    <property type="entry name" value="Gp77"/>
    <property type="match status" value="1"/>
</dbReference>
<protein>
    <submittedName>
        <fullName evidence="2">Uncharacterized protein</fullName>
    </submittedName>
</protein>
<gene>
    <name evidence="2" type="ORF">GCM10010909_22370</name>
</gene>
<reference evidence="3" key="1">
    <citation type="journal article" date="2019" name="Int. J. Syst. Evol. Microbiol.">
        <title>The Global Catalogue of Microorganisms (GCM) 10K type strain sequencing project: providing services to taxonomists for standard genome sequencing and annotation.</title>
        <authorList>
            <consortium name="The Broad Institute Genomics Platform"/>
            <consortium name="The Broad Institute Genome Sequencing Center for Infectious Disease"/>
            <person name="Wu L."/>
            <person name="Ma J."/>
        </authorList>
    </citation>
    <scope>NUCLEOTIDE SEQUENCE [LARGE SCALE GENOMIC DNA]</scope>
    <source>
        <strain evidence="3">NBRC 112502</strain>
    </source>
</reference>
<name>A0ABQ6A6S9_9PROT</name>
<comment type="caution">
    <text evidence="2">The sequence shown here is derived from an EMBL/GenBank/DDBJ whole genome shotgun (WGS) entry which is preliminary data.</text>
</comment>
<evidence type="ECO:0000313" key="2">
    <source>
        <dbReference type="EMBL" id="GLR67556.1"/>
    </source>
</evidence>
<proteinExistence type="predicted"/>
<evidence type="ECO:0000313" key="3">
    <source>
        <dbReference type="Proteomes" id="UP001156641"/>
    </source>
</evidence>
<organism evidence="2 3">
    <name type="scientific">Acidocella aquatica</name>
    <dbReference type="NCBI Taxonomy" id="1922313"/>
    <lineage>
        <taxon>Bacteria</taxon>
        <taxon>Pseudomonadati</taxon>
        <taxon>Pseudomonadota</taxon>
        <taxon>Alphaproteobacteria</taxon>
        <taxon>Acetobacterales</taxon>
        <taxon>Acidocellaceae</taxon>
        <taxon>Acidocella</taxon>
    </lineage>
</organism>
<accession>A0ABQ6A6S9</accession>
<sequence>MSTPANHIWRPSNARYVQIDGFVPTPRGPQIPPPVALAWPVKDPGDTLDYVFDVAPALTANPGDTISTLDVVISPANPGDLTLVSAAADGALAVFWLTSGQALTTYTVTVSVTTSGGRRIARSIALPVVSLASVPAPANALTTPAGQPLTDPTGTPLTIL</sequence>
<dbReference type="Proteomes" id="UP001156641">
    <property type="component" value="Unassembled WGS sequence"/>
</dbReference>
<keyword evidence="3" id="KW-1185">Reference proteome</keyword>
<dbReference type="InterPro" id="IPR056928">
    <property type="entry name" value="Gp77-like"/>
</dbReference>